<dbReference type="InterPro" id="IPR037018">
    <property type="entry name" value="GH65_N"/>
</dbReference>
<evidence type="ECO:0000256" key="2">
    <source>
        <dbReference type="ARBA" id="ARBA00022676"/>
    </source>
</evidence>
<feature type="domain" description="Glycoside hydrolase family 65 central catalytic" evidence="6">
    <location>
        <begin position="342"/>
        <end position="738"/>
    </location>
</feature>
<dbReference type="GO" id="GO:0016757">
    <property type="term" value="F:glycosyltransferase activity"/>
    <property type="evidence" value="ECO:0007669"/>
    <property type="project" value="UniProtKB-KW"/>
</dbReference>
<keyword evidence="10" id="KW-1185">Reference proteome</keyword>
<dbReference type="InterPro" id="IPR005195">
    <property type="entry name" value="Glyco_hydro_65_M"/>
</dbReference>
<dbReference type="SUPFAM" id="SSF48208">
    <property type="entry name" value="Six-hairpin glycosidases"/>
    <property type="match status" value="1"/>
</dbReference>
<evidence type="ECO:0000256" key="5">
    <source>
        <dbReference type="PIRSR" id="PIRSR036289-51"/>
    </source>
</evidence>
<accession>A0AAF0BUV7</accession>
<dbReference type="Gene3D" id="2.60.420.10">
    <property type="entry name" value="Maltose phosphorylase, domain 3"/>
    <property type="match status" value="1"/>
</dbReference>
<sequence>MGGGGQSVNDPGLISRTGWEFTYDGVHPDVEGRREALCTLGNGYMGTRGAAPESVADGVHYPGTYVAGAYNRLTTELAGNRIDHESLVNLPNWLPLSFRAGPANVSDARPAPWFGSGQNEILELRQTLDMHRGTLRRRLRVRDDDGRITAIDERRIVSMDDPHIAAIEQVLTPENWSGRLDVRSELDGRVSNTNVVEDRLLAHDHLKPVDIGWSEGGVDWLEVDTSWSHIRTAMAARTHMEADGPVRVRFHSSDRPELVSRILSCEATEGRPVTVEKVVAVYTSRDAAVGRPLESAREALVGVGTFDTLLFMHELAWKHLWERCEIDVVTDGVDEEVIAAVRLHAFHVLQTAAPHVKDIDASLTARGLHGEGYRGHIFWDELFVFPFLNFRFPDITRALLRYRARRLPAARRQARELGQLGARFPWQSGSDGSEQTPTQLWNPRSGRWMPDNSRRQHHVGLAVVWNVWQYQQASGDYRFMLEYGTELLVEQARFWTGLATRDDGDGRYHIRGVMGPDEYHDGYPDATGEGVDDNAYTNVLVSWLLHRVLETRRGFKGHQSEVQLWERLGVTDTEASHWEEVARLLAVPFHDGIVSQFAGWDDLDEIDWEDYRARYGNIGRLDLILEAEGDSTNRYKLAKQADVLMLFYLMTPDVLCEQLEAMGYECDEEMIRRTVEYYMERTAHGSTLSRIVYAWVTARIDPTRSWDLFREALAADIDDTQGGTTPEGIHLGAMAGSLDILQRCYSGLELRGDEVWFDPHLPPAVQHLAFDLVHRDRTLSVELSHDLLRVEVEPGAAEPVPIGIRGHLSTHCPGEVLEVDLRGAVAPG</sequence>
<evidence type="ECO:0000256" key="4">
    <source>
        <dbReference type="PIRSR" id="PIRSR036289-50"/>
    </source>
</evidence>
<gene>
    <name evidence="9" type="ORF">PO878_14950</name>
</gene>
<dbReference type="InterPro" id="IPR012341">
    <property type="entry name" value="6hp_glycosidase-like_sf"/>
</dbReference>
<dbReference type="Pfam" id="PF03636">
    <property type="entry name" value="Glyco_hydro_65N"/>
    <property type="match status" value="1"/>
</dbReference>
<dbReference type="Pfam" id="PF03632">
    <property type="entry name" value="Glyco_hydro_65m"/>
    <property type="match status" value="1"/>
</dbReference>
<dbReference type="Proteomes" id="UP001216390">
    <property type="component" value="Chromosome"/>
</dbReference>
<feature type="domain" description="Glycoside hydrolase family 65 C-terminal" evidence="7">
    <location>
        <begin position="748"/>
        <end position="808"/>
    </location>
</feature>
<evidence type="ECO:0000256" key="3">
    <source>
        <dbReference type="ARBA" id="ARBA00022679"/>
    </source>
</evidence>
<evidence type="ECO:0000259" key="7">
    <source>
        <dbReference type="Pfam" id="PF03633"/>
    </source>
</evidence>
<reference evidence="9" key="1">
    <citation type="submission" date="2023-01" db="EMBL/GenBank/DDBJ databases">
        <title>The diversity of Class Acidimicrobiia in South China Sea sediment environments and the proposal of Iamia marina sp. nov., a novel species of the genus Iamia.</title>
        <authorList>
            <person name="He Y."/>
            <person name="Tian X."/>
        </authorList>
    </citation>
    <scope>NUCLEOTIDE SEQUENCE</scope>
    <source>
        <strain evidence="9">DSM 19957</strain>
    </source>
</reference>
<evidence type="ECO:0000256" key="1">
    <source>
        <dbReference type="ARBA" id="ARBA00006768"/>
    </source>
</evidence>
<dbReference type="PANTHER" id="PTHR11051">
    <property type="entry name" value="GLYCOSYL HYDROLASE-RELATED"/>
    <property type="match status" value="1"/>
</dbReference>
<dbReference type="InterPro" id="IPR011013">
    <property type="entry name" value="Gal_mutarotase_sf_dom"/>
</dbReference>
<dbReference type="Pfam" id="PF03633">
    <property type="entry name" value="Glyco_hydro_65C"/>
    <property type="match status" value="1"/>
</dbReference>
<dbReference type="EMBL" id="CP116942">
    <property type="protein sequence ID" value="WCO65799.1"/>
    <property type="molecule type" value="Genomic_DNA"/>
</dbReference>
<organism evidence="9 10">
    <name type="scientific">Iamia majanohamensis</name>
    <dbReference type="NCBI Taxonomy" id="467976"/>
    <lineage>
        <taxon>Bacteria</taxon>
        <taxon>Bacillati</taxon>
        <taxon>Actinomycetota</taxon>
        <taxon>Acidimicrobiia</taxon>
        <taxon>Acidimicrobiales</taxon>
        <taxon>Iamiaceae</taxon>
        <taxon>Iamia</taxon>
    </lineage>
</organism>
<dbReference type="InterPro" id="IPR005194">
    <property type="entry name" value="Glyco_hydro_65_C"/>
</dbReference>
<name>A0AAF0BUV7_9ACTN</name>
<feature type="binding site" evidence="5">
    <location>
        <begin position="379"/>
        <end position="380"/>
    </location>
    <ligand>
        <name>substrate</name>
    </ligand>
</feature>
<keyword evidence="3" id="KW-0808">Transferase</keyword>
<dbReference type="InterPro" id="IPR008928">
    <property type="entry name" value="6-hairpin_glycosidase_sf"/>
</dbReference>
<evidence type="ECO:0000259" key="8">
    <source>
        <dbReference type="Pfam" id="PF03636"/>
    </source>
</evidence>
<keyword evidence="9" id="KW-0378">Hydrolase</keyword>
<dbReference type="AlphaFoldDB" id="A0AAF0BUV7"/>
<dbReference type="KEGG" id="ima:PO878_14950"/>
<dbReference type="SUPFAM" id="SSF74650">
    <property type="entry name" value="Galactose mutarotase-like"/>
    <property type="match status" value="1"/>
</dbReference>
<dbReference type="Gene3D" id="2.70.98.40">
    <property type="entry name" value="Glycoside hydrolase, family 65, N-terminal domain"/>
    <property type="match status" value="1"/>
</dbReference>
<dbReference type="GO" id="GO:0030246">
    <property type="term" value="F:carbohydrate binding"/>
    <property type="evidence" value="ECO:0007669"/>
    <property type="project" value="InterPro"/>
</dbReference>
<dbReference type="Gene3D" id="1.50.10.10">
    <property type="match status" value="1"/>
</dbReference>
<proteinExistence type="inferred from homology"/>
<dbReference type="PANTHER" id="PTHR11051:SF8">
    <property type="entry name" value="PROTEIN-GLUCOSYLGALACTOSYLHYDROXYLYSINE GLUCOSIDASE"/>
    <property type="match status" value="1"/>
</dbReference>
<evidence type="ECO:0000313" key="10">
    <source>
        <dbReference type="Proteomes" id="UP001216390"/>
    </source>
</evidence>
<feature type="binding site" evidence="5">
    <location>
        <begin position="639"/>
        <end position="640"/>
    </location>
    <ligand>
        <name>substrate</name>
    </ligand>
</feature>
<dbReference type="RefSeq" id="WP_272735325.1">
    <property type="nucleotide sequence ID" value="NZ_CP116942.1"/>
</dbReference>
<dbReference type="FunFam" id="1.50.10.10:FF:000053">
    <property type="entry name" value="Putative glycosyl hydrolase"/>
    <property type="match status" value="1"/>
</dbReference>
<feature type="active site" description="Proton donor" evidence="4">
    <location>
        <position position="518"/>
    </location>
</feature>
<dbReference type="GO" id="GO:0004553">
    <property type="term" value="F:hydrolase activity, hydrolyzing O-glycosyl compounds"/>
    <property type="evidence" value="ECO:0007669"/>
    <property type="project" value="TreeGrafter"/>
</dbReference>
<dbReference type="GO" id="GO:0005975">
    <property type="term" value="P:carbohydrate metabolic process"/>
    <property type="evidence" value="ECO:0007669"/>
    <property type="project" value="InterPro"/>
</dbReference>
<dbReference type="InterPro" id="IPR017045">
    <property type="entry name" value="Malt_Pase/Glycosyl_Hdrlase"/>
</dbReference>
<dbReference type="PIRSF" id="PIRSF036289">
    <property type="entry name" value="Glycosyl_hydrolase_malt_phosph"/>
    <property type="match status" value="1"/>
</dbReference>
<evidence type="ECO:0000259" key="6">
    <source>
        <dbReference type="Pfam" id="PF03632"/>
    </source>
</evidence>
<feature type="domain" description="Glycoside hydrolase family 65 N-terminal" evidence="8">
    <location>
        <begin position="22"/>
        <end position="285"/>
    </location>
</feature>
<protein>
    <submittedName>
        <fullName evidence="9">Glycosyl hydrolase family 65 protein</fullName>
    </submittedName>
</protein>
<evidence type="ECO:0000313" key="9">
    <source>
        <dbReference type="EMBL" id="WCO65799.1"/>
    </source>
</evidence>
<dbReference type="InterPro" id="IPR005196">
    <property type="entry name" value="Glyco_hydro_65_N"/>
</dbReference>
<keyword evidence="2" id="KW-0328">Glycosyltransferase</keyword>
<comment type="similarity">
    <text evidence="1">Belongs to the glycosyl hydrolase 65 family.</text>
</comment>